<feature type="compositionally biased region" description="Polar residues" evidence="1">
    <location>
        <begin position="72"/>
        <end position="83"/>
    </location>
</feature>
<dbReference type="VEuPathDB" id="FungiDB:MELLADRAFT_71690"/>
<protein>
    <submittedName>
        <fullName evidence="2">Uncharacterized protein</fullName>
    </submittedName>
</protein>
<accession>F4RJI4</accession>
<organism evidence="3">
    <name type="scientific">Melampsora larici-populina (strain 98AG31 / pathotype 3-4-7)</name>
    <name type="common">Poplar leaf rust fungus</name>
    <dbReference type="NCBI Taxonomy" id="747676"/>
    <lineage>
        <taxon>Eukaryota</taxon>
        <taxon>Fungi</taxon>
        <taxon>Dikarya</taxon>
        <taxon>Basidiomycota</taxon>
        <taxon>Pucciniomycotina</taxon>
        <taxon>Pucciniomycetes</taxon>
        <taxon>Pucciniales</taxon>
        <taxon>Melampsoraceae</taxon>
        <taxon>Melampsora</taxon>
    </lineage>
</organism>
<feature type="compositionally biased region" description="Low complexity" evidence="1">
    <location>
        <begin position="1"/>
        <end position="14"/>
    </location>
</feature>
<dbReference type="Proteomes" id="UP000001072">
    <property type="component" value="Unassembled WGS sequence"/>
</dbReference>
<keyword evidence="3" id="KW-1185">Reference proteome</keyword>
<dbReference type="AlphaFoldDB" id="F4RJI4"/>
<evidence type="ECO:0000313" key="3">
    <source>
        <dbReference type="Proteomes" id="UP000001072"/>
    </source>
</evidence>
<proteinExistence type="predicted"/>
<evidence type="ECO:0000256" key="1">
    <source>
        <dbReference type="SAM" id="MobiDB-lite"/>
    </source>
</evidence>
<dbReference type="OrthoDB" id="10372070at2759"/>
<name>F4RJI4_MELLP</name>
<dbReference type="RefSeq" id="XP_007409393.1">
    <property type="nucleotide sequence ID" value="XM_007409331.1"/>
</dbReference>
<evidence type="ECO:0000313" key="2">
    <source>
        <dbReference type="EMBL" id="EGG07486.1"/>
    </source>
</evidence>
<dbReference type="GeneID" id="18931902"/>
<reference evidence="3" key="1">
    <citation type="journal article" date="2011" name="Proc. Natl. Acad. Sci. U.S.A.">
        <title>Obligate biotrophy features unraveled by the genomic analysis of rust fungi.</title>
        <authorList>
            <person name="Duplessis S."/>
            <person name="Cuomo C.A."/>
            <person name="Lin Y.-C."/>
            <person name="Aerts A."/>
            <person name="Tisserant E."/>
            <person name="Veneault-Fourrey C."/>
            <person name="Joly D.L."/>
            <person name="Hacquard S."/>
            <person name="Amselem J."/>
            <person name="Cantarel B.L."/>
            <person name="Chiu R."/>
            <person name="Coutinho P.M."/>
            <person name="Feau N."/>
            <person name="Field M."/>
            <person name="Frey P."/>
            <person name="Gelhaye E."/>
            <person name="Goldberg J."/>
            <person name="Grabherr M.G."/>
            <person name="Kodira C.D."/>
            <person name="Kohler A."/>
            <person name="Kuees U."/>
            <person name="Lindquist E.A."/>
            <person name="Lucas S.M."/>
            <person name="Mago R."/>
            <person name="Mauceli E."/>
            <person name="Morin E."/>
            <person name="Murat C."/>
            <person name="Pangilinan J.L."/>
            <person name="Park R."/>
            <person name="Pearson M."/>
            <person name="Quesneville H."/>
            <person name="Rouhier N."/>
            <person name="Sakthikumar S."/>
            <person name="Salamov A.A."/>
            <person name="Schmutz J."/>
            <person name="Selles B."/>
            <person name="Shapiro H."/>
            <person name="Tanguay P."/>
            <person name="Tuskan G.A."/>
            <person name="Henrissat B."/>
            <person name="Van de Peer Y."/>
            <person name="Rouze P."/>
            <person name="Ellis J.G."/>
            <person name="Dodds P.N."/>
            <person name="Schein J.E."/>
            <person name="Zhong S."/>
            <person name="Hamelin R.C."/>
            <person name="Grigoriev I.V."/>
            <person name="Szabo L.J."/>
            <person name="Martin F."/>
        </authorList>
    </citation>
    <scope>NUCLEOTIDE SEQUENCE [LARGE SCALE GENOMIC DNA]</scope>
    <source>
        <strain evidence="3">98AG31 / pathotype 3-4-7</strain>
    </source>
</reference>
<feature type="region of interest" description="Disordered" evidence="1">
    <location>
        <begin position="1"/>
        <end position="116"/>
    </location>
</feature>
<dbReference type="HOGENOM" id="CLU_2097381_0_0_1"/>
<dbReference type="EMBL" id="GL883104">
    <property type="protein sequence ID" value="EGG07486.1"/>
    <property type="molecule type" value="Genomic_DNA"/>
</dbReference>
<dbReference type="KEGG" id="mlr:MELLADRAFT_71690"/>
<gene>
    <name evidence="2" type="ORF">MELLADRAFT_71690</name>
</gene>
<dbReference type="InParanoid" id="F4RJI4"/>
<sequence>MMSGYGRRGSTSSSVAVLNAIEEHPGSVGASESMEEKSSNSEMDEGQPDLSSPSNRSQRRPQLERRARSHANMKTASTYQSMKPNKHAMGRRFSVGPPNSLEAMFDLGTHNENEGG</sequence>